<organism evidence="1 2">
    <name type="scientific">candidate division MSBL1 archaeon SCGC-AAA259O05</name>
    <dbReference type="NCBI Taxonomy" id="1698271"/>
    <lineage>
        <taxon>Archaea</taxon>
        <taxon>Methanobacteriati</taxon>
        <taxon>Methanobacteriota</taxon>
        <taxon>candidate division MSBL1</taxon>
    </lineage>
</organism>
<accession>A0A133V003</accession>
<dbReference type="EMBL" id="LHXV01000069">
    <property type="protein sequence ID" value="KXA99772.1"/>
    <property type="molecule type" value="Genomic_DNA"/>
</dbReference>
<proteinExistence type="predicted"/>
<comment type="caution">
    <text evidence="1">The sequence shown here is derived from an EMBL/GenBank/DDBJ whole genome shotgun (WGS) entry which is preliminary data.</text>
</comment>
<protein>
    <submittedName>
        <fullName evidence="1">Uncharacterized protein</fullName>
    </submittedName>
</protein>
<sequence length="73" mass="8728">MVSKEDLVHFLKEDKYRHDRITREEMLKKKHGRYLDLEVREVTENKAKIELTGEGRPTAASLLIKDWIKSKFE</sequence>
<evidence type="ECO:0000313" key="1">
    <source>
        <dbReference type="EMBL" id="KXA99772.1"/>
    </source>
</evidence>
<dbReference type="Proteomes" id="UP000070344">
    <property type="component" value="Unassembled WGS sequence"/>
</dbReference>
<keyword evidence="2" id="KW-1185">Reference proteome</keyword>
<gene>
    <name evidence="1" type="ORF">AKJ41_04900</name>
</gene>
<name>A0A133V003_9EURY</name>
<evidence type="ECO:0000313" key="2">
    <source>
        <dbReference type="Proteomes" id="UP000070344"/>
    </source>
</evidence>
<feature type="non-terminal residue" evidence="1">
    <location>
        <position position="73"/>
    </location>
</feature>
<reference evidence="1 2" key="1">
    <citation type="journal article" date="2016" name="Sci. Rep.">
        <title>Metabolic traits of an uncultured archaeal lineage -MSBL1- from brine pools of the Red Sea.</title>
        <authorList>
            <person name="Mwirichia R."/>
            <person name="Alam I."/>
            <person name="Rashid M."/>
            <person name="Vinu M."/>
            <person name="Ba-Alawi W."/>
            <person name="Anthony Kamau A."/>
            <person name="Kamanda Ngugi D."/>
            <person name="Goker M."/>
            <person name="Klenk H.P."/>
            <person name="Bajic V."/>
            <person name="Stingl U."/>
        </authorList>
    </citation>
    <scope>NUCLEOTIDE SEQUENCE [LARGE SCALE GENOMIC DNA]</scope>
    <source>
        <strain evidence="1">SCGC-AAA259O05</strain>
    </source>
</reference>
<dbReference type="AlphaFoldDB" id="A0A133V003"/>